<protein>
    <submittedName>
        <fullName evidence="1">DNA mismatch repair protein 5</fullName>
    </submittedName>
</protein>
<dbReference type="OrthoDB" id="29596at2759"/>
<accession>A0A8H6W0Y1</accession>
<dbReference type="InterPro" id="IPR027417">
    <property type="entry name" value="P-loop_NTPase"/>
</dbReference>
<dbReference type="AlphaFoldDB" id="A0A8H6W0Y1"/>
<evidence type="ECO:0000313" key="2">
    <source>
        <dbReference type="Proteomes" id="UP000636479"/>
    </source>
</evidence>
<dbReference type="RefSeq" id="XP_037218384.1">
    <property type="nucleotide sequence ID" value="XM_037365142.1"/>
</dbReference>
<proteinExistence type="predicted"/>
<sequence>MQVMFTASDGQAIDSPSTANLIRPTLQRTTTNQSNSESSIGGEKITYLYRVAEGLAWDSHAAKCAEIFGVPSRITRRAEHVSRLLSAHELTKLLDEEMSEEERLDLEDAEAVCRRFLQLDLEGDGGGNVKAQLAVVLGRTDEQNENTRIL</sequence>
<comment type="caution">
    <text evidence="1">The sequence shown here is derived from an EMBL/GenBank/DDBJ whole genome shotgun (WGS) entry which is preliminary data.</text>
</comment>
<reference evidence="1" key="1">
    <citation type="submission" date="2020-05" db="EMBL/GenBank/DDBJ databases">
        <title>Mycena genomes resolve the evolution of fungal bioluminescence.</title>
        <authorList>
            <person name="Tsai I.J."/>
        </authorList>
    </citation>
    <scope>NUCLEOTIDE SEQUENCE</scope>
    <source>
        <strain evidence="1">171206Taipei</strain>
    </source>
</reference>
<dbReference type="EMBL" id="JACAZF010000007">
    <property type="protein sequence ID" value="KAF7298996.1"/>
    <property type="molecule type" value="Genomic_DNA"/>
</dbReference>
<evidence type="ECO:0000313" key="1">
    <source>
        <dbReference type="EMBL" id="KAF7298996.1"/>
    </source>
</evidence>
<organism evidence="1 2">
    <name type="scientific">Mycena indigotica</name>
    <dbReference type="NCBI Taxonomy" id="2126181"/>
    <lineage>
        <taxon>Eukaryota</taxon>
        <taxon>Fungi</taxon>
        <taxon>Dikarya</taxon>
        <taxon>Basidiomycota</taxon>
        <taxon>Agaricomycotina</taxon>
        <taxon>Agaricomycetes</taxon>
        <taxon>Agaricomycetidae</taxon>
        <taxon>Agaricales</taxon>
        <taxon>Marasmiineae</taxon>
        <taxon>Mycenaceae</taxon>
        <taxon>Mycena</taxon>
    </lineage>
</organism>
<name>A0A8H6W0Y1_9AGAR</name>
<keyword evidence="2" id="KW-1185">Reference proteome</keyword>
<gene>
    <name evidence="1" type="ORF">MIND_00847800</name>
</gene>
<dbReference type="Gene3D" id="3.40.50.300">
    <property type="entry name" value="P-loop containing nucleotide triphosphate hydrolases"/>
    <property type="match status" value="1"/>
</dbReference>
<dbReference type="GeneID" id="59347658"/>
<dbReference type="Proteomes" id="UP000636479">
    <property type="component" value="Unassembled WGS sequence"/>
</dbReference>